<dbReference type="GO" id="GO:0016853">
    <property type="term" value="F:isomerase activity"/>
    <property type="evidence" value="ECO:0007669"/>
    <property type="project" value="InterPro"/>
</dbReference>
<gene>
    <name evidence="1" type="ORF">IAB74_04930</name>
</gene>
<comment type="caution">
    <text evidence="1">The sequence shown here is derived from an EMBL/GenBank/DDBJ whole genome shotgun (WGS) entry which is preliminary data.</text>
</comment>
<accession>A0A9D1CLY7</accession>
<dbReference type="EMBL" id="DVFK01000068">
    <property type="protein sequence ID" value="HIQ67835.1"/>
    <property type="molecule type" value="Genomic_DNA"/>
</dbReference>
<evidence type="ECO:0000313" key="2">
    <source>
        <dbReference type="Proteomes" id="UP000886796"/>
    </source>
</evidence>
<dbReference type="GO" id="GO:0005975">
    <property type="term" value="P:carbohydrate metabolic process"/>
    <property type="evidence" value="ECO:0007669"/>
    <property type="project" value="InterPro"/>
</dbReference>
<dbReference type="InterPro" id="IPR014718">
    <property type="entry name" value="GH-type_carb-bd"/>
</dbReference>
<dbReference type="SUPFAM" id="SSF74650">
    <property type="entry name" value="Galactose mutarotase-like"/>
    <property type="match status" value="1"/>
</dbReference>
<sequence>MRYTIENHRLRLVIDSLGAQLLHIQSREGLEYLWQGDPTYWSDRAPNLFPFVGRLTRDSYQYQGKTYPMGIHGFASAQEFSCRVHEKDYLLLELTDNEETRKQYPFAFSLWVGYRLEDSQVKITYEVKNPGKEILPFGIGGHPGFRVPLEKGEDFTDYYLEFTQPCQPDRVGFTPQVYINGQDALYPLEKGKILNLRHDLFDEDAIVLKNMSREVTLRSRKSGHGVRVTFPQMTYLGLWHRPKTQAPYLCIEPWTNLPSRQDVVEDFGCKSDLIPLLPGDTYRNTWFVTVF</sequence>
<dbReference type="Proteomes" id="UP000886796">
    <property type="component" value="Unassembled WGS sequence"/>
</dbReference>
<name>A0A9D1CLY7_9FIRM</name>
<dbReference type="InterPro" id="IPR037481">
    <property type="entry name" value="LacX"/>
</dbReference>
<dbReference type="Gene3D" id="2.70.98.10">
    <property type="match status" value="1"/>
</dbReference>
<dbReference type="InterPro" id="IPR011013">
    <property type="entry name" value="Gal_mutarotase_sf_dom"/>
</dbReference>
<reference evidence="1" key="1">
    <citation type="submission" date="2020-10" db="EMBL/GenBank/DDBJ databases">
        <authorList>
            <person name="Gilroy R."/>
        </authorList>
    </citation>
    <scope>NUCLEOTIDE SEQUENCE</scope>
    <source>
        <strain evidence="1">13361</strain>
    </source>
</reference>
<evidence type="ECO:0000313" key="1">
    <source>
        <dbReference type="EMBL" id="HIQ67835.1"/>
    </source>
</evidence>
<dbReference type="CDD" id="cd09024">
    <property type="entry name" value="Aldose_epim_lacX"/>
    <property type="match status" value="1"/>
</dbReference>
<dbReference type="AlphaFoldDB" id="A0A9D1CLY7"/>
<proteinExistence type="predicted"/>
<organism evidence="1 2">
    <name type="scientific">Candidatus Faecousia excrementigallinarum</name>
    <dbReference type="NCBI Taxonomy" id="2840806"/>
    <lineage>
        <taxon>Bacteria</taxon>
        <taxon>Bacillati</taxon>
        <taxon>Bacillota</taxon>
        <taxon>Clostridia</taxon>
        <taxon>Eubacteriales</taxon>
        <taxon>Oscillospiraceae</taxon>
        <taxon>Faecousia</taxon>
    </lineage>
</organism>
<dbReference type="Pfam" id="PF01263">
    <property type="entry name" value="Aldose_epim"/>
    <property type="match status" value="1"/>
</dbReference>
<protein>
    <submittedName>
        <fullName evidence="1">Aldose 1-epimerase family protein</fullName>
    </submittedName>
</protein>
<reference evidence="1" key="2">
    <citation type="journal article" date="2021" name="PeerJ">
        <title>Extensive microbial diversity within the chicken gut microbiome revealed by metagenomics and culture.</title>
        <authorList>
            <person name="Gilroy R."/>
            <person name="Ravi A."/>
            <person name="Getino M."/>
            <person name="Pursley I."/>
            <person name="Horton D.L."/>
            <person name="Alikhan N.F."/>
            <person name="Baker D."/>
            <person name="Gharbi K."/>
            <person name="Hall N."/>
            <person name="Watson M."/>
            <person name="Adriaenssens E.M."/>
            <person name="Foster-Nyarko E."/>
            <person name="Jarju S."/>
            <person name="Secka A."/>
            <person name="Antonio M."/>
            <person name="Oren A."/>
            <person name="Chaudhuri R.R."/>
            <person name="La Ragione R."/>
            <person name="Hildebrand F."/>
            <person name="Pallen M.J."/>
        </authorList>
    </citation>
    <scope>NUCLEOTIDE SEQUENCE</scope>
    <source>
        <strain evidence="1">13361</strain>
    </source>
</reference>
<dbReference type="GO" id="GO:0030246">
    <property type="term" value="F:carbohydrate binding"/>
    <property type="evidence" value="ECO:0007669"/>
    <property type="project" value="InterPro"/>
</dbReference>
<dbReference type="InterPro" id="IPR008183">
    <property type="entry name" value="Aldose_1/G6P_1-epimerase"/>
</dbReference>